<dbReference type="RefSeq" id="WP_012932253.1">
    <property type="nucleotide sequence ID" value="NC_013739.1"/>
</dbReference>
<accession>D3FAD1</accession>
<dbReference type="EMBL" id="CP001854">
    <property type="protein sequence ID" value="ADB49200.1"/>
    <property type="molecule type" value="Genomic_DNA"/>
</dbReference>
<dbReference type="KEGG" id="cwo:Cwoe_0767"/>
<evidence type="ECO:0000313" key="3">
    <source>
        <dbReference type="Proteomes" id="UP000008229"/>
    </source>
</evidence>
<dbReference type="InterPro" id="IPR036249">
    <property type="entry name" value="Thioredoxin-like_sf"/>
</dbReference>
<dbReference type="GO" id="GO:0016853">
    <property type="term" value="F:isomerase activity"/>
    <property type="evidence" value="ECO:0007669"/>
    <property type="project" value="UniProtKB-KW"/>
</dbReference>
<name>D3FAD1_CONWI</name>
<dbReference type="InterPro" id="IPR001853">
    <property type="entry name" value="DSBA-like_thioredoxin_dom"/>
</dbReference>
<organism evidence="2 3">
    <name type="scientific">Conexibacter woesei (strain DSM 14684 / CCUG 47730 / CIP 108061 / JCM 11494 / NBRC 100937 / ID131577)</name>
    <dbReference type="NCBI Taxonomy" id="469383"/>
    <lineage>
        <taxon>Bacteria</taxon>
        <taxon>Bacillati</taxon>
        <taxon>Actinomycetota</taxon>
        <taxon>Thermoleophilia</taxon>
        <taxon>Solirubrobacterales</taxon>
        <taxon>Conexibacteraceae</taxon>
        <taxon>Conexibacter</taxon>
    </lineage>
</organism>
<reference evidence="2 3" key="1">
    <citation type="journal article" date="2010" name="Stand. Genomic Sci.">
        <title>Complete genome sequence of Conexibacter woesei type strain (ID131577).</title>
        <authorList>
            <person name="Pukall R."/>
            <person name="Lapidus A."/>
            <person name="Glavina Del Rio T."/>
            <person name="Copeland A."/>
            <person name="Tice H."/>
            <person name="Cheng J.-F."/>
            <person name="Lucas S."/>
            <person name="Chen F."/>
            <person name="Nolan M."/>
            <person name="Bruce D."/>
            <person name="Goodwin L."/>
            <person name="Pitluck S."/>
            <person name="Mavromatis K."/>
            <person name="Ivanova N."/>
            <person name="Ovchinnikova G."/>
            <person name="Pati A."/>
            <person name="Chen A."/>
            <person name="Palaniappan K."/>
            <person name="Land M."/>
            <person name="Hauser L."/>
            <person name="Chang Y.-J."/>
            <person name="Jeffries C.D."/>
            <person name="Chain P."/>
            <person name="Meincke L."/>
            <person name="Sims D."/>
            <person name="Brettin T."/>
            <person name="Detter J.C."/>
            <person name="Rohde M."/>
            <person name="Goeker M."/>
            <person name="Bristow J."/>
            <person name="Eisen J.A."/>
            <person name="Markowitz V."/>
            <person name="Kyrpides N.C."/>
            <person name="Klenk H.-P."/>
            <person name="Hugenholtz P."/>
        </authorList>
    </citation>
    <scope>NUCLEOTIDE SEQUENCE [LARGE SCALE GENOMIC DNA]</scope>
    <source>
        <strain evidence="3">DSM 14684 / CIP 108061 / JCM 11494 / NBRC 100937 / ID131577</strain>
    </source>
</reference>
<proteinExistence type="predicted"/>
<keyword evidence="2" id="KW-0413">Isomerase</keyword>
<sequence>MSELDLSVTQHQAAAPSSEGTRPLFYYDLGEPEAYLAAERVMAALPVVPEWVPVLAAGLPGEAVTGEHDVAAGEEPPGRRAAIEALAARRHVQPLRWPADWPGDSRRAMVAATYAKQIGRAVAFSLAAFRQAFAGGRDLADDDTILIAGAACEMHPNAVKKALDRDAIGAALDAATADAAAAGVRRVPAVRIGDDVYHGDAGIDAAAAELTAALTAVRRTTTER</sequence>
<dbReference type="eggNOG" id="COG3917">
    <property type="taxonomic scope" value="Bacteria"/>
</dbReference>
<dbReference type="Pfam" id="PF01323">
    <property type="entry name" value="DSBA"/>
    <property type="match status" value="1"/>
</dbReference>
<evidence type="ECO:0000313" key="2">
    <source>
        <dbReference type="EMBL" id="ADB49200.1"/>
    </source>
</evidence>
<dbReference type="SUPFAM" id="SSF52833">
    <property type="entry name" value="Thioredoxin-like"/>
    <property type="match status" value="1"/>
</dbReference>
<dbReference type="Gene3D" id="3.40.30.10">
    <property type="entry name" value="Glutaredoxin"/>
    <property type="match status" value="1"/>
</dbReference>
<gene>
    <name evidence="2" type="ordered locus">Cwoe_0767</name>
</gene>
<dbReference type="STRING" id="469383.Cwoe_0767"/>
<feature type="domain" description="DSBA-like thioredoxin" evidence="1">
    <location>
        <begin position="82"/>
        <end position="209"/>
    </location>
</feature>
<dbReference type="GO" id="GO:0016491">
    <property type="term" value="F:oxidoreductase activity"/>
    <property type="evidence" value="ECO:0007669"/>
    <property type="project" value="InterPro"/>
</dbReference>
<evidence type="ECO:0000259" key="1">
    <source>
        <dbReference type="Pfam" id="PF01323"/>
    </source>
</evidence>
<dbReference type="HOGENOM" id="CLU_1233309_0_0_11"/>
<dbReference type="Proteomes" id="UP000008229">
    <property type="component" value="Chromosome"/>
</dbReference>
<protein>
    <submittedName>
        <fullName evidence="2">2-hydroxychromene-2-carboxylate isomerase-like protein</fullName>
    </submittedName>
</protein>
<dbReference type="AlphaFoldDB" id="D3FAD1"/>
<reference evidence="3" key="2">
    <citation type="submission" date="2010-01" db="EMBL/GenBank/DDBJ databases">
        <title>The complete genome of Conexibacter woesei DSM 14684.</title>
        <authorList>
            <consortium name="US DOE Joint Genome Institute (JGI-PGF)"/>
            <person name="Lucas S."/>
            <person name="Copeland A."/>
            <person name="Lapidus A."/>
            <person name="Glavina del Rio T."/>
            <person name="Dalin E."/>
            <person name="Tice H."/>
            <person name="Bruce D."/>
            <person name="Goodwin L."/>
            <person name="Pitluck S."/>
            <person name="Kyrpides N."/>
            <person name="Mavromatis K."/>
            <person name="Ivanova N."/>
            <person name="Mikhailova N."/>
            <person name="Chertkov O."/>
            <person name="Brettin T."/>
            <person name="Detter J.C."/>
            <person name="Han C."/>
            <person name="Larimer F."/>
            <person name="Land M."/>
            <person name="Hauser L."/>
            <person name="Markowitz V."/>
            <person name="Cheng J.-F."/>
            <person name="Hugenholtz P."/>
            <person name="Woyke T."/>
            <person name="Wu D."/>
            <person name="Pukall R."/>
            <person name="Steenblock K."/>
            <person name="Schneider S."/>
            <person name="Klenk H.-P."/>
            <person name="Eisen J.A."/>
        </authorList>
    </citation>
    <scope>NUCLEOTIDE SEQUENCE [LARGE SCALE GENOMIC DNA]</scope>
    <source>
        <strain evidence="3">DSM 14684 / CIP 108061 / JCM 11494 / NBRC 100937 / ID131577</strain>
    </source>
</reference>
<dbReference type="OrthoDB" id="5243626at2"/>
<keyword evidence="3" id="KW-1185">Reference proteome</keyword>